<protein>
    <recommendedName>
        <fullName evidence="1">OST48 middle domain-containing protein</fullName>
    </recommendedName>
</protein>
<organism evidence="2">
    <name type="scientific">Schistosoma japonicum</name>
    <name type="common">Blood fluke</name>
    <dbReference type="NCBI Taxonomy" id="6182"/>
    <lineage>
        <taxon>Eukaryota</taxon>
        <taxon>Metazoa</taxon>
        <taxon>Spiralia</taxon>
        <taxon>Lophotrochozoa</taxon>
        <taxon>Platyhelminthes</taxon>
        <taxon>Trematoda</taxon>
        <taxon>Digenea</taxon>
        <taxon>Strigeidida</taxon>
        <taxon>Schistosomatoidea</taxon>
        <taxon>Schistosomatidae</taxon>
        <taxon>Schistosoma</taxon>
    </lineage>
</organism>
<dbReference type="EMBL" id="AY812517">
    <property type="protein sequence ID" value="AAX28406.1"/>
    <property type="molecule type" value="mRNA"/>
</dbReference>
<dbReference type="InterPro" id="IPR055459">
    <property type="entry name" value="OST48_MD"/>
</dbReference>
<dbReference type="PANTHER" id="PTHR10830">
    <property type="entry name" value="DOLICHYL-DIPHOSPHOOLIGOSACCHARIDE--PROTEIN GLYCOSYLTRANSFERASE 48 KDA SUBUNIT"/>
    <property type="match status" value="1"/>
</dbReference>
<name>Q5BW19_SCHJA</name>
<dbReference type="AlphaFoldDB" id="Q5BW19"/>
<dbReference type="GO" id="GO:0018279">
    <property type="term" value="P:protein N-linked glycosylation via asparagine"/>
    <property type="evidence" value="ECO:0007669"/>
    <property type="project" value="InterPro"/>
</dbReference>
<dbReference type="PANTHER" id="PTHR10830:SF0">
    <property type="entry name" value="DOLICHYL-DIPHOSPHOOLIGOSACCHARIDE--PROTEIN GLYCOSYLTRANSFERASE 48 KDA SUBUNIT"/>
    <property type="match status" value="1"/>
</dbReference>
<proteinExistence type="evidence at transcript level"/>
<evidence type="ECO:0000313" key="2">
    <source>
        <dbReference type="EMBL" id="AAX28406.1"/>
    </source>
</evidence>
<dbReference type="InterPro" id="IPR005013">
    <property type="entry name" value="DDOST_48_kDa_subunit"/>
</dbReference>
<dbReference type="GO" id="GO:0008250">
    <property type="term" value="C:oligosaccharyltransferase complex"/>
    <property type="evidence" value="ECO:0007669"/>
    <property type="project" value="TreeGrafter"/>
</dbReference>
<reference evidence="2" key="2">
    <citation type="journal article" date="2006" name="PLoS Pathog.">
        <title>New perspectives on host-parasite interplay by comparative transcriptomic and proteomic analyses of Schistosoma japonicum.</title>
        <authorList>
            <person name="Liu F."/>
            <person name="Lu J."/>
            <person name="Hu W."/>
            <person name="Wang S.Y."/>
            <person name="Cui S.J."/>
            <person name="Chi M."/>
            <person name="Yan Q."/>
            <person name="Wang X.R."/>
            <person name="Song H.D."/>
            <person name="Xu X.N."/>
            <person name="Wang J.J."/>
            <person name="Zhang X.L."/>
            <person name="Zhang X."/>
            <person name="Wang Z.Q."/>
            <person name="Xue C.L."/>
            <person name="Brindley P.J."/>
            <person name="McManus D.P."/>
            <person name="Yang P.Y."/>
            <person name="Feng Z."/>
            <person name="Chen Z."/>
            <person name="Han Z.G."/>
        </authorList>
    </citation>
    <scope>NUCLEOTIDE SEQUENCE</scope>
</reference>
<feature type="domain" description="OST48 middle" evidence="1">
    <location>
        <begin position="32"/>
        <end position="93"/>
    </location>
</feature>
<reference evidence="2" key="1">
    <citation type="submission" date="2005-03" db="EMBL/GenBank/DDBJ databases">
        <authorList>
            <person name="Han Z."/>
        </authorList>
    </citation>
    <scope>NUCLEOTIDE SEQUENCE</scope>
</reference>
<evidence type="ECO:0000259" key="1">
    <source>
        <dbReference type="Pfam" id="PF23358"/>
    </source>
</evidence>
<sequence length="107" mass="12589">MSVLCGNQVLTENLMRWVLGECGQLRYTSVKHHRVDETVPPSQYTIMDDVVYTIKIETKDDSGNWIPYDADDVQLEFVRIDPFIRKNMEHKGMIINQVIYYVVYIFV</sequence>
<accession>Q5BW19</accession>
<dbReference type="Pfam" id="PF23358">
    <property type="entry name" value="OST48_MD"/>
    <property type="match status" value="1"/>
</dbReference>
<dbReference type="UniPathway" id="UPA00378"/>